<evidence type="ECO:0000313" key="3">
    <source>
        <dbReference type="Proteomes" id="UP000256514"/>
    </source>
</evidence>
<keyword evidence="3" id="KW-1185">Reference proteome</keyword>
<gene>
    <name evidence="2" type="ORF">CQA54_08595</name>
</gene>
<keyword evidence="1" id="KW-0472">Membrane</keyword>
<evidence type="ECO:0000256" key="1">
    <source>
        <dbReference type="SAM" id="Phobius"/>
    </source>
</evidence>
<organism evidence="2 3">
    <name type="scientific">Helicobacter equorum</name>
    <dbReference type="NCBI Taxonomy" id="361872"/>
    <lineage>
        <taxon>Bacteria</taxon>
        <taxon>Pseudomonadati</taxon>
        <taxon>Campylobacterota</taxon>
        <taxon>Epsilonproteobacteria</taxon>
        <taxon>Campylobacterales</taxon>
        <taxon>Helicobacteraceae</taxon>
        <taxon>Helicobacter</taxon>
    </lineage>
</organism>
<keyword evidence="1" id="KW-1133">Transmembrane helix</keyword>
<accession>A0A3D8ILH1</accession>
<comment type="caution">
    <text evidence="2">The sequence shown here is derived from an EMBL/GenBank/DDBJ whole genome shotgun (WGS) entry which is preliminary data.</text>
</comment>
<feature type="transmembrane region" description="Helical" evidence="1">
    <location>
        <begin position="7"/>
        <end position="37"/>
    </location>
</feature>
<proteinExistence type="predicted"/>
<dbReference type="EMBL" id="NXLT01000012">
    <property type="protein sequence ID" value="RDU65756.1"/>
    <property type="molecule type" value="Genomic_DNA"/>
</dbReference>
<feature type="transmembrane region" description="Helical" evidence="1">
    <location>
        <begin position="43"/>
        <end position="63"/>
    </location>
</feature>
<name>A0A3D8ILH1_9HELI</name>
<evidence type="ECO:0000313" key="2">
    <source>
        <dbReference type="EMBL" id="RDU65756.1"/>
    </source>
</evidence>
<keyword evidence="1" id="KW-0812">Transmembrane</keyword>
<reference evidence="2 3" key="1">
    <citation type="submission" date="2018-04" db="EMBL/GenBank/DDBJ databases">
        <title>Novel Campyloabacter and Helicobacter Species and Strains.</title>
        <authorList>
            <person name="Mannion A.J."/>
            <person name="Shen Z."/>
            <person name="Fox J.G."/>
        </authorList>
    </citation>
    <scope>NUCLEOTIDE SEQUENCE [LARGE SCALE GENOMIC DNA]</scope>
    <source>
        <strain evidence="2 3">MIT 12-6600</strain>
    </source>
</reference>
<dbReference type="RefSeq" id="WP_115571672.1">
    <property type="nucleotide sequence ID" value="NZ_NXLT01000012.1"/>
</dbReference>
<sequence length="71" mass="8015">MRLWLFYFGLAACVLGYIFVGLGIVLFPISIFCLMYAGVYNIGFWIMIVGNILGFSMSLFLVVEKIATMFV</sequence>
<dbReference type="AlphaFoldDB" id="A0A3D8ILH1"/>
<dbReference type="OrthoDB" id="5327758at2"/>
<protein>
    <submittedName>
        <fullName evidence="2">Uncharacterized protein</fullName>
    </submittedName>
</protein>
<dbReference type="Proteomes" id="UP000256514">
    <property type="component" value="Unassembled WGS sequence"/>
</dbReference>